<dbReference type="Pfam" id="PF10300">
    <property type="entry name" value="Iml2-TPR_39"/>
    <property type="match status" value="1"/>
</dbReference>
<dbReference type="AlphaFoldDB" id="A0ABD2N282"/>
<dbReference type="EMBL" id="JABFTP020000062">
    <property type="protein sequence ID" value="KAL3272441.1"/>
    <property type="molecule type" value="Genomic_DNA"/>
</dbReference>
<feature type="transmembrane region" description="Helical" evidence="1">
    <location>
        <begin position="214"/>
        <end position="236"/>
    </location>
</feature>
<evidence type="ECO:0008006" key="4">
    <source>
        <dbReference type="Google" id="ProtNLM"/>
    </source>
</evidence>
<keyword evidence="1" id="KW-0812">Transmembrane</keyword>
<organism evidence="2 3">
    <name type="scientific">Cryptolaemus montrouzieri</name>
    <dbReference type="NCBI Taxonomy" id="559131"/>
    <lineage>
        <taxon>Eukaryota</taxon>
        <taxon>Metazoa</taxon>
        <taxon>Ecdysozoa</taxon>
        <taxon>Arthropoda</taxon>
        <taxon>Hexapoda</taxon>
        <taxon>Insecta</taxon>
        <taxon>Pterygota</taxon>
        <taxon>Neoptera</taxon>
        <taxon>Endopterygota</taxon>
        <taxon>Coleoptera</taxon>
        <taxon>Polyphaga</taxon>
        <taxon>Cucujiformia</taxon>
        <taxon>Coccinelloidea</taxon>
        <taxon>Coccinellidae</taxon>
        <taxon>Scymninae</taxon>
        <taxon>Scymnini</taxon>
        <taxon>Cryptolaemus</taxon>
    </lineage>
</organism>
<dbReference type="PANTHER" id="PTHR31859">
    <property type="entry name" value="TETRATRICOPEPTIDE REPEAT PROTEIN 39 FAMILY MEMBER"/>
    <property type="match status" value="1"/>
</dbReference>
<dbReference type="PANTHER" id="PTHR31859:SF1">
    <property type="entry name" value="TETRATRICOPEPTIDE REPEAT PROTEIN 39C"/>
    <property type="match status" value="1"/>
</dbReference>
<dbReference type="Proteomes" id="UP001516400">
    <property type="component" value="Unassembled WGS sequence"/>
</dbReference>
<sequence>MASGSRDYSSEQEWVLAKQGLKLLINNKAKEAEALFLQYPESLIMFSGYSYVVFMDALMSFEEDKLAKAIKTLKEVERRCNNRGWFKFVKTKMFGSSEVEPSLTESLETQIILADSQVCLAILVFLQQDISGYLKAGWVLRKAWKVYQSTYTDILNLYNKQIGPLNLPDPTSICSSSDNVVNIEKEILAAPDELTDIRTSSSGKIQDKQLNKKVIIRLMNAVAFGYGLFQLGVSLLPPTLLRLTSFLGLSGNRMHGLACLMYSRLGIDMRAPLSTLSLLWYHCIVRPFYAFDGTNVAAGSQISEQLIRETSGEFGESALFLFFKGRVCRLKSNIPAALNAFQAAVNNSTQREIKLLSLHEVGWCYLIQLDFENAESNFAYLSSSSRWSRPFYCYITCICKGSRDGFGEYSDLEELIVSIKASSKVNQLDEFLIKRTDCFPKSDDVATFPNRFWRLFVYEMLYLWNALASCTKENIARIIADCELDSPSDEPMKGISKLIQGACLLILGETLEASTFLRRCIESRSEISAKIHAKDAHVLAFAKYELGSLLIATPETKDEGRKLLQQTTQIKDYDFEDRLTVRVSSMLRHG</sequence>
<dbReference type="InterPro" id="IPR019412">
    <property type="entry name" value="IML2/TPR_39"/>
</dbReference>
<proteinExistence type="predicted"/>
<evidence type="ECO:0000313" key="2">
    <source>
        <dbReference type="EMBL" id="KAL3272441.1"/>
    </source>
</evidence>
<gene>
    <name evidence="2" type="ORF">HHI36_013921</name>
</gene>
<name>A0ABD2N282_9CUCU</name>
<comment type="caution">
    <text evidence="2">The sequence shown here is derived from an EMBL/GenBank/DDBJ whole genome shotgun (WGS) entry which is preliminary data.</text>
</comment>
<reference evidence="2 3" key="1">
    <citation type="journal article" date="2021" name="BMC Biol.">
        <title>Horizontally acquired antibacterial genes associated with adaptive radiation of ladybird beetles.</title>
        <authorList>
            <person name="Li H.S."/>
            <person name="Tang X.F."/>
            <person name="Huang Y.H."/>
            <person name="Xu Z.Y."/>
            <person name="Chen M.L."/>
            <person name="Du X.Y."/>
            <person name="Qiu B.Y."/>
            <person name="Chen P.T."/>
            <person name="Zhang W."/>
            <person name="Slipinski A."/>
            <person name="Escalona H.E."/>
            <person name="Waterhouse R.M."/>
            <person name="Zwick A."/>
            <person name="Pang H."/>
        </authorList>
    </citation>
    <scope>NUCLEOTIDE SEQUENCE [LARGE SCALE GENOMIC DNA]</scope>
    <source>
        <strain evidence="2">SYSU2018</strain>
    </source>
</reference>
<accession>A0ABD2N282</accession>
<keyword evidence="1" id="KW-1133">Transmembrane helix</keyword>
<keyword evidence="3" id="KW-1185">Reference proteome</keyword>
<evidence type="ECO:0000313" key="3">
    <source>
        <dbReference type="Proteomes" id="UP001516400"/>
    </source>
</evidence>
<protein>
    <recommendedName>
        <fullName evidence="4">Tetratricopeptide repeat protein 39C</fullName>
    </recommendedName>
</protein>
<evidence type="ECO:0000256" key="1">
    <source>
        <dbReference type="SAM" id="Phobius"/>
    </source>
</evidence>
<keyword evidence="1" id="KW-0472">Membrane</keyword>